<proteinExistence type="predicted"/>
<evidence type="ECO:0000256" key="1">
    <source>
        <dbReference type="SAM" id="MobiDB-lite"/>
    </source>
</evidence>
<reference evidence="2" key="2">
    <citation type="submission" date="2020-06" db="EMBL/GenBank/DDBJ databases">
        <authorList>
            <person name="Sheffer M."/>
        </authorList>
    </citation>
    <scope>NUCLEOTIDE SEQUENCE</scope>
</reference>
<accession>A0A8T0DYM5</accession>
<name>A0A8T0DYM5_ARGBR</name>
<organism evidence="2 3">
    <name type="scientific">Argiope bruennichi</name>
    <name type="common">Wasp spider</name>
    <name type="synonym">Aranea bruennichi</name>
    <dbReference type="NCBI Taxonomy" id="94029"/>
    <lineage>
        <taxon>Eukaryota</taxon>
        <taxon>Metazoa</taxon>
        <taxon>Ecdysozoa</taxon>
        <taxon>Arthropoda</taxon>
        <taxon>Chelicerata</taxon>
        <taxon>Arachnida</taxon>
        <taxon>Araneae</taxon>
        <taxon>Araneomorphae</taxon>
        <taxon>Entelegynae</taxon>
        <taxon>Araneoidea</taxon>
        <taxon>Araneidae</taxon>
        <taxon>Argiope</taxon>
    </lineage>
</organism>
<dbReference type="Proteomes" id="UP000807504">
    <property type="component" value="Unassembled WGS sequence"/>
</dbReference>
<feature type="compositionally biased region" description="Polar residues" evidence="1">
    <location>
        <begin position="147"/>
        <end position="159"/>
    </location>
</feature>
<evidence type="ECO:0000313" key="3">
    <source>
        <dbReference type="Proteomes" id="UP000807504"/>
    </source>
</evidence>
<feature type="region of interest" description="Disordered" evidence="1">
    <location>
        <begin position="147"/>
        <end position="166"/>
    </location>
</feature>
<keyword evidence="3" id="KW-1185">Reference proteome</keyword>
<sequence length="166" mass="18070">MPSVMLLVPSGIWHIEKGRDRLVMSDSLESRPMSSTGVFIPLIIVPQSRKGGLIMKKSKICDIGRNEEPNPYFELAEEKGNFRTVAYRISNSGATRCALGPASRIPDESTTVVAFSSCIGRNSAWSMQGSLPQIFFQPGNWGVRNSSLVRGGKKTNSSPERAAKPG</sequence>
<gene>
    <name evidence="2" type="ORF">HNY73_021475</name>
</gene>
<comment type="caution">
    <text evidence="2">The sequence shown here is derived from an EMBL/GenBank/DDBJ whole genome shotgun (WGS) entry which is preliminary data.</text>
</comment>
<protein>
    <submittedName>
        <fullName evidence="2">Uncharacterized protein</fullName>
    </submittedName>
</protein>
<evidence type="ECO:0000313" key="2">
    <source>
        <dbReference type="EMBL" id="KAF8763273.1"/>
    </source>
</evidence>
<dbReference type="AlphaFoldDB" id="A0A8T0DYM5"/>
<dbReference type="EMBL" id="JABXBU010002231">
    <property type="protein sequence ID" value="KAF8763273.1"/>
    <property type="molecule type" value="Genomic_DNA"/>
</dbReference>
<reference evidence="2" key="1">
    <citation type="journal article" date="2020" name="bioRxiv">
        <title>Chromosome-level reference genome of the European wasp spider Argiope bruennichi: a resource for studies on range expansion and evolutionary adaptation.</title>
        <authorList>
            <person name="Sheffer M.M."/>
            <person name="Hoppe A."/>
            <person name="Krehenwinkel H."/>
            <person name="Uhl G."/>
            <person name="Kuss A.W."/>
            <person name="Jensen L."/>
            <person name="Jensen C."/>
            <person name="Gillespie R.G."/>
            <person name="Hoff K.J."/>
            <person name="Prost S."/>
        </authorList>
    </citation>
    <scope>NUCLEOTIDE SEQUENCE</scope>
</reference>